<evidence type="ECO:0000313" key="4">
    <source>
        <dbReference type="Proteomes" id="UP000243719"/>
    </source>
</evidence>
<dbReference type="EMBL" id="FNLO01000006">
    <property type="protein sequence ID" value="SDV48906.1"/>
    <property type="molecule type" value="Genomic_DNA"/>
</dbReference>
<organism evidence="3 4">
    <name type="scientific">Chitinasiproducens palmae</name>
    <dbReference type="NCBI Taxonomy" id="1770053"/>
    <lineage>
        <taxon>Bacteria</taxon>
        <taxon>Pseudomonadati</taxon>
        <taxon>Pseudomonadota</taxon>
        <taxon>Betaproteobacteria</taxon>
        <taxon>Burkholderiales</taxon>
        <taxon>Burkholderiaceae</taxon>
        <taxon>Chitinasiproducens</taxon>
    </lineage>
</organism>
<dbReference type="FunFam" id="3.40.50.720:FF:000084">
    <property type="entry name" value="Short-chain dehydrogenase reductase"/>
    <property type="match status" value="1"/>
</dbReference>
<dbReference type="InterPro" id="IPR002347">
    <property type="entry name" value="SDR_fam"/>
</dbReference>
<dbReference type="OrthoDB" id="8653364at2"/>
<dbReference type="STRING" id="1770053.SAMN05216551_106156"/>
<dbReference type="AlphaFoldDB" id="A0A1H2PQ38"/>
<dbReference type="PRINTS" id="PR00081">
    <property type="entry name" value="GDHRDH"/>
</dbReference>
<dbReference type="Gene3D" id="3.40.50.720">
    <property type="entry name" value="NAD(P)-binding Rossmann-like Domain"/>
    <property type="match status" value="1"/>
</dbReference>
<protein>
    <submittedName>
        <fullName evidence="3">2-deoxy-D-gluconate 3-dehydrogenase</fullName>
    </submittedName>
</protein>
<gene>
    <name evidence="3" type="ORF">SAMN05216551_106156</name>
</gene>
<dbReference type="GO" id="GO:0016616">
    <property type="term" value="F:oxidoreductase activity, acting on the CH-OH group of donors, NAD or NADP as acceptor"/>
    <property type="evidence" value="ECO:0007669"/>
    <property type="project" value="TreeGrafter"/>
</dbReference>
<keyword evidence="4" id="KW-1185">Reference proteome</keyword>
<dbReference type="InterPro" id="IPR036291">
    <property type="entry name" value="NAD(P)-bd_dom_sf"/>
</dbReference>
<dbReference type="InterPro" id="IPR020904">
    <property type="entry name" value="Sc_DH/Rdtase_CS"/>
</dbReference>
<reference evidence="4" key="1">
    <citation type="submission" date="2016-09" db="EMBL/GenBank/DDBJ databases">
        <authorList>
            <person name="Varghese N."/>
            <person name="Submissions S."/>
        </authorList>
    </citation>
    <scope>NUCLEOTIDE SEQUENCE [LARGE SCALE GENOMIC DNA]</scope>
    <source>
        <strain evidence="4">JS23</strain>
    </source>
</reference>
<dbReference type="PRINTS" id="PR00080">
    <property type="entry name" value="SDRFAMILY"/>
</dbReference>
<dbReference type="Pfam" id="PF13561">
    <property type="entry name" value="adh_short_C2"/>
    <property type="match status" value="1"/>
</dbReference>
<dbReference type="PANTHER" id="PTHR42760">
    <property type="entry name" value="SHORT-CHAIN DEHYDROGENASES/REDUCTASES FAMILY MEMBER"/>
    <property type="match status" value="1"/>
</dbReference>
<evidence type="ECO:0000256" key="2">
    <source>
        <dbReference type="ARBA" id="ARBA00023002"/>
    </source>
</evidence>
<dbReference type="PANTHER" id="PTHR42760:SF5">
    <property type="entry name" value="2-DEHYDRO-3-DEOXY-D-GLUCONATE 5-DEHYDROGENASE"/>
    <property type="match status" value="1"/>
</dbReference>
<keyword evidence="2" id="KW-0560">Oxidoreductase</keyword>
<evidence type="ECO:0000256" key="1">
    <source>
        <dbReference type="ARBA" id="ARBA00006484"/>
    </source>
</evidence>
<accession>A0A1H2PQ38</accession>
<dbReference type="PROSITE" id="PS00061">
    <property type="entry name" value="ADH_SHORT"/>
    <property type="match status" value="1"/>
</dbReference>
<name>A0A1H2PQ38_9BURK</name>
<evidence type="ECO:0000313" key="3">
    <source>
        <dbReference type="EMBL" id="SDV48906.1"/>
    </source>
</evidence>
<sequence>MFGPAAFDLGGRRALVTGGAEGLGAAIAAALAAAGAEVGIIDVRPSDATAPGNKPAFALQADLSQPEAVRSAADRALRRFDGRIDVLVNNAGHQFRAAAVDHGRAEWEATLSLNLTAAFLLSQHIAPGMIERGRGKIINLASIRSFVGSYGAVAYGVSKGGIAQLTRSLCNEWAPFGVQVNAIAPGFMRTALTDALQRDDDAVARSLSRIPAGRWGEAADVQGLAVFLASSASDYVNGAIIPCDGGFLAN</sequence>
<dbReference type="SUPFAM" id="SSF51735">
    <property type="entry name" value="NAD(P)-binding Rossmann-fold domains"/>
    <property type="match status" value="1"/>
</dbReference>
<dbReference type="Proteomes" id="UP000243719">
    <property type="component" value="Unassembled WGS sequence"/>
</dbReference>
<comment type="similarity">
    <text evidence="1">Belongs to the short-chain dehydrogenases/reductases (SDR) family.</text>
</comment>
<proteinExistence type="inferred from homology"/>